<dbReference type="RefSeq" id="WP_130478651.1">
    <property type="nucleotide sequence ID" value="NZ_SFCC01000016.1"/>
</dbReference>
<evidence type="ECO:0000256" key="1">
    <source>
        <dbReference type="SAM" id="MobiDB-lite"/>
    </source>
</evidence>
<feature type="region of interest" description="Disordered" evidence="1">
    <location>
        <begin position="1"/>
        <end position="120"/>
    </location>
</feature>
<keyword evidence="3" id="KW-1185">Reference proteome</keyword>
<dbReference type="EMBL" id="SFCC01000016">
    <property type="protein sequence ID" value="RZQ60646.1"/>
    <property type="molecule type" value="Genomic_DNA"/>
</dbReference>
<dbReference type="Proteomes" id="UP000292003">
    <property type="component" value="Unassembled WGS sequence"/>
</dbReference>
<dbReference type="AlphaFoldDB" id="A0A4Q7J296"/>
<feature type="compositionally biased region" description="Basic and acidic residues" evidence="1">
    <location>
        <begin position="48"/>
        <end position="66"/>
    </location>
</feature>
<evidence type="ECO:0000313" key="2">
    <source>
        <dbReference type="EMBL" id="RZQ60646.1"/>
    </source>
</evidence>
<sequence length="120" mass="12944">MTNPTPDPDTTTAEDLDEDRLRVDPLEGGVEPPEHWSAADRFGTTANEQREGESIEQKLAEERPDTEPDEVPETPVAAAPAEALDQSIDDVTGDVEPIVPPDRVDGPRSDAAERGQSADE</sequence>
<proteinExistence type="predicted"/>
<organism evidence="2 3">
    <name type="scientific">Amycolatopsis suaedae</name>
    <dbReference type="NCBI Taxonomy" id="2510978"/>
    <lineage>
        <taxon>Bacteria</taxon>
        <taxon>Bacillati</taxon>
        <taxon>Actinomycetota</taxon>
        <taxon>Actinomycetes</taxon>
        <taxon>Pseudonocardiales</taxon>
        <taxon>Pseudonocardiaceae</taxon>
        <taxon>Amycolatopsis</taxon>
    </lineage>
</organism>
<name>A0A4Q7J296_9PSEU</name>
<evidence type="ECO:0000313" key="3">
    <source>
        <dbReference type="Proteomes" id="UP000292003"/>
    </source>
</evidence>
<feature type="compositionally biased region" description="Basic and acidic residues" evidence="1">
    <location>
        <begin position="102"/>
        <end position="120"/>
    </location>
</feature>
<gene>
    <name evidence="2" type="ORF">EWH70_28715</name>
</gene>
<dbReference type="OrthoDB" id="4565554at2"/>
<accession>A0A4Q7J296</accession>
<reference evidence="2 3" key="1">
    <citation type="submission" date="2019-02" db="EMBL/GenBank/DDBJ databases">
        <title>Draft genome sequence of Amycolatopsis sp. 8-3EHSu isolated from roots of Suaeda maritima.</title>
        <authorList>
            <person name="Duangmal K."/>
            <person name="Chantavorakit T."/>
        </authorList>
    </citation>
    <scope>NUCLEOTIDE SEQUENCE [LARGE SCALE GENOMIC DNA]</scope>
    <source>
        <strain evidence="2 3">8-3EHSu</strain>
    </source>
</reference>
<comment type="caution">
    <text evidence="2">The sequence shown here is derived from an EMBL/GenBank/DDBJ whole genome shotgun (WGS) entry which is preliminary data.</text>
</comment>
<feature type="compositionally biased region" description="Low complexity" evidence="1">
    <location>
        <begin position="1"/>
        <end position="11"/>
    </location>
</feature>
<evidence type="ECO:0008006" key="4">
    <source>
        <dbReference type="Google" id="ProtNLM"/>
    </source>
</evidence>
<feature type="compositionally biased region" description="Low complexity" evidence="1">
    <location>
        <begin position="73"/>
        <end position="83"/>
    </location>
</feature>
<protein>
    <recommendedName>
        <fullName evidence="4">DUF5709 domain-containing protein</fullName>
    </recommendedName>
</protein>